<dbReference type="Proteomes" id="UP001156484">
    <property type="component" value="Chromosome"/>
</dbReference>
<sequence length="133" mass="13815">MRIRYAGAAAVLSAAAIALATPGVAGAAPTAEVVPGRARIMVTVYGLPVGAENCKVDPDADAYTRSLPMDPSRTRIVHFVPSGPQRVLVWCPDGGTVYDGVVDVLPADPWADAADLGARIAGHLDRITDPTLR</sequence>
<protein>
    <submittedName>
        <fullName evidence="1">Uncharacterized protein</fullName>
    </submittedName>
</protein>
<gene>
    <name evidence="1" type="ORF">OED52_02365</name>
</gene>
<organism evidence="1 2">
    <name type="scientific">Rhodococcus sacchari</name>
    <dbReference type="NCBI Taxonomy" id="2962047"/>
    <lineage>
        <taxon>Bacteria</taxon>
        <taxon>Bacillati</taxon>
        <taxon>Actinomycetota</taxon>
        <taxon>Actinomycetes</taxon>
        <taxon>Mycobacteriales</taxon>
        <taxon>Nocardiaceae</taxon>
        <taxon>Rhodococcus</taxon>
    </lineage>
</organism>
<evidence type="ECO:0000313" key="1">
    <source>
        <dbReference type="EMBL" id="UYP19439.1"/>
    </source>
</evidence>
<proteinExistence type="predicted"/>
<keyword evidence="2" id="KW-1185">Reference proteome</keyword>
<evidence type="ECO:0000313" key="2">
    <source>
        <dbReference type="Proteomes" id="UP001156484"/>
    </source>
</evidence>
<name>A0ACD4DH89_9NOCA</name>
<accession>A0ACD4DH89</accession>
<reference evidence="1" key="1">
    <citation type="submission" date="2022-10" db="EMBL/GenBank/DDBJ databases">
        <title>Rhodococcus ferula Z13 complete genome.</title>
        <authorList>
            <person name="Long X."/>
            <person name="Zang M."/>
        </authorList>
    </citation>
    <scope>NUCLEOTIDE SEQUENCE</scope>
    <source>
        <strain evidence="1">Z13</strain>
    </source>
</reference>
<dbReference type="EMBL" id="CP107551">
    <property type="protein sequence ID" value="UYP19439.1"/>
    <property type="molecule type" value="Genomic_DNA"/>
</dbReference>